<feature type="domain" description="ABC transporter" evidence="6">
    <location>
        <begin position="14"/>
        <end position="264"/>
    </location>
</feature>
<dbReference type="SUPFAM" id="SSF52540">
    <property type="entry name" value="P-loop containing nucleoside triphosphate hydrolases"/>
    <property type="match status" value="1"/>
</dbReference>
<comment type="caution">
    <text evidence="7">The sequence shown here is derived from an EMBL/GenBank/DDBJ whole genome shotgun (WGS) entry which is preliminary data.</text>
</comment>
<sequence length="331" mass="36771">MTVENSKQTETPILDVHDLSKHYRIGGKFSSNQGTVRALDGVSFKLYRGQTLGVVGESGCGKSTLARTLMRLVTPTSGGALMDGRDIFKLSKEETRQHRKKMQMIFQDPFASLNPRMTVADIITEPWQIFPEVVPVNERRERLAELLTQVGLNPNDGVRYPHQFSGGQKQRIGIARALALNPEVIVCDEPVSALDVSVQAQVINLLKDIQSRLGLSYVFIAHDLSVVRHISDQVAVMYLGKIVEFGDCSEIYRDPKHPYTKALLSNAPSLDPKDKENRVILKGELPSPLNPPSGCNFRTRCNMVFDKCSQSEPALSDRGNRHACACFLDGH</sequence>
<dbReference type="NCBIfam" id="NF008453">
    <property type="entry name" value="PRK11308.1"/>
    <property type="match status" value="1"/>
</dbReference>
<dbReference type="SMART" id="SM00382">
    <property type="entry name" value="AAA"/>
    <property type="match status" value="1"/>
</dbReference>
<dbReference type="AlphaFoldDB" id="A0A9X3UMA7"/>
<dbReference type="Pfam" id="PF00005">
    <property type="entry name" value="ABC_tran"/>
    <property type="match status" value="1"/>
</dbReference>
<name>A0A9X3UMA7_9HYPH</name>
<reference evidence="7" key="1">
    <citation type="submission" date="2022-11" db="EMBL/GenBank/DDBJ databases">
        <title>Draft genome sequence of Hoeflea poritis E7-10 and Hoeflea prorocentri PM5-8, separated from scleractinian coral Porites lutea and marine dinoflagellate.</title>
        <authorList>
            <person name="Zhang G."/>
            <person name="Wei Q."/>
            <person name="Cai L."/>
        </authorList>
    </citation>
    <scope>NUCLEOTIDE SEQUENCE</scope>
    <source>
        <strain evidence="7">PM5-8</strain>
    </source>
</reference>
<dbReference type="GO" id="GO:0055085">
    <property type="term" value="P:transmembrane transport"/>
    <property type="evidence" value="ECO:0007669"/>
    <property type="project" value="UniProtKB-ARBA"/>
</dbReference>
<dbReference type="GO" id="GO:0015833">
    <property type="term" value="P:peptide transport"/>
    <property type="evidence" value="ECO:0007669"/>
    <property type="project" value="InterPro"/>
</dbReference>
<dbReference type="RefSeq" id="WP_267992655.1">
    <property type="nucleotide sequence ID" value="NZ_JAPJZI010000001.1"/>
</dbReference>
<evidence type="ECO:0000313" key="8">
    <source>
        <dbReference type="Proteomes" id="UP001151234"/>
    </source>
</evidence>
<dbReference type="GO" id="GO:0016887">
    <property type="term" value="F:ATP hydrolysis activity"/>
    <property type="evidence" value="ECO:0007669"/>
    <property type="project" value="InterPro"/>
</dbReference>
<dbReference type="PROSITE" id="PS50893">
    <property type="entry name" value="ABC_TRANSPORTER_2"/>
    <property type="match status" value="1"/>
</dbReference>
<dbReference type="InterPro" id="IPR003439">
    <property type="entry name" value="ABC_transporter-like_ATP-bd"/>
</dbReference>
<dbReference type="CDD" id="cd03257">
    <property type="entry name" value="ABC_NikE_OppD_transporters"/>
    <property type="match status" value="1"/>
</dbReference>
<evidence type="ECO:0000313" key="7">
    <source>
        <dbReference type="EMBL" id="MDA5400830.1"/>
    </source>
</evidence>
<dbReference type="InterPro" id="IPR013563">
    <property type="entry name" value="Oligopep_ABC_C"/>
</dbReference>
<dbReference type="GO" id="GO:0005524">
    <property type="term" value="F:ATP binding"/>
    <property type="evidence" value="ECO:0007669"/>
    <property type="project" value="UniProtKB-KW"/>
</dbReference>
<comment type="subcellular location">
    <subcellularLocation>
        <location evidence="1">Cell inner membrane</location>
        <topology evidence="1">Peripheral membrane protein</topology>
    </subcellularLocation>
</comment>
<keyword evidence="4" id="KW-0547">Nucleotide-binding</keyword>
<dbReference type="Gene3D" id="3.40.50.300">
    <property type="entry name" value="P-loop containing nucleotide triphosphate hydrolases"/>
    <property type="match status" value="1"/>
</dbReference>
<evidence type="ECO:0000256" key="1">
    <source>
        <dbReference type="ARBA" id="ARBA00004417"/>
    </source>
</evidence>
<dbReference type="GO" id="GO:0005886">
    <property type="term" value="C:plasma membrane"/>
    <property type="evidence" value="ECO:0007669"/>
    <property type="project" value="UniProtKB-SubCell"/>
</dbReference>
<dbReference type="InterPro" id="IPR017871">
    <property type="entry name" value="ABC_transporter-like_CS"/>
</dbReference>
<evidence type="ECO:0000256" key="3">
    <source>
        <dbReference type="ARBA" id="ARBA00022448"/>
    </source>
</evidence>
<keyword evidence="5 7" id="KW-0067">ATP-binding</keyword>
<evidence type="ECO:0000256" key="2">
    <source>
        <dbReference type="ARBA" id="ARBA00005417"/>
    </source>
</evidence>
<evidence type="ECO:0000256" key="4">
    <source>
        <dbReference type="ARBA" id="ARBA00022741"/>
    </source>
</evidence>
<dbReference type="InterPro" id="IPR027417">
    <property type="entry name" value="P-loop_NTPase"/>
</dbReference>
<dbReference type="Proteomes" id="UP001151234">
    <property type="component" value="Unassembled WGS sequence"/>
</dbReference>
<evidence type="ECO:0000259" key="6">
    <source>
        <dbReference type="PROSITE" id="PS50893"/>
    </source>
</evidence>
<dbReference type="InterPro" id="IPR050319">
    <property type="entry name" value="ABC_transp_ATP-bind"/>
</dbReference>
<dbReference type="PROSITE" id="PS00211">
    <property type="entry name" value="ABC_TRANSPORTER_1"/>
    <property type="match status" value="1"/>
</dbReference>
<evidence type="ECO:0000256" key="5">
    <source>
        <dbReference type="ARBA" id="ARBA00022840"/>
    </source>
</evidence>
<dbReference type="InterPro" id="IPR003593">
    <property type="entry name" value="AAA+_ATPase"/>
</dbReference>
<organism evidence="7 8">
    <name type="scientific">Hoeflea prorocentri</name>
    <dbReference type="NCBI Taxonomy" id="1922333"/>
    <lineage>
        <taxon>Bacteria</taxon>
        <taxon>Pseudomonadati</taxon>
        <taxon>Pseudomonadota</taxon>
        <taxon>Alphaproteobacteria</taxon>
        <taxon>Hyphomicrobiales</taxon>
        <taxon>Rhizobiaceae</taxon>
        <taxon>Hoeflea</taxon>
    </lineage>
</organism>
<dbReference type="EMBL" id="JAPJZI010000001">
    <property type="protein sequence ID" value="MDA5400830.1"/>
    <property type="molecule type" value="Genomic_DNA"/>
</dbReference>
<proteinExistence type="inferred from homology"/>
<dbReference type="Pfam" id="PF08352">
    <property type="entry name" value="oligo_HPY"/>
    <property type="match status" value="1"/>
</dbReference>
<comment type="similarity">
    <text evidence="2">Belongs to the ABC transporter superfamily.</text>
</comment>
<accession>A0A9X3UMA7</accession>
<gene>
    <name evidence="7" type="ORF">OQ273_19810</name>
</gene>
<keyword evidence="8" id="KW-1185">Reference proteome</keyword>
<dbReference type="PANTHER" id="PTHR43776">
    <property type="entry name" value="TRANSPORT ATP-BINDING PROTEIN"/>
    <property type="match status" value="1"/>
</dbReference>
<dbReference type="PANTHER" id="PTHR43776:SF7">
    <property type="entry name" value="D,D-DIPEPTIDE TRANSPORT ATP-BINDING PROTEIN DDPF-RELATED"/>
    <property type="match status" value="1"/>
</dbReference>
<keyword evidence="3" id="KW-0813">Transport</keyword>
<protein>
    <submittedName>
        <fullName evidence="7">Dipeptide ABC transporter ATP-binding protein</fullName>
    </submittedName>
</protein>
<dbReference type="FunFam" id="3.40.50.300:FF:000016">
    <property type="entry name" value="Oligopeptide ABC transporter ATP-binding component"/>
    <property type="match status" value="1"/>
</dbReference>
<dbReference type="NCBIfam" id="TIGR01727">
    <property type="entry name" value="oligo_HPY"/>
    <property type="match status" value="1"/>
</dbReference>